<dbReference type="AlphaFoldDB" id="A0A9K3NIC0"/>
<keyword evidence="2" id="KW-1185">Reference proteome</keyword>
<gene>
    <name evidence="1" type="ORF">HanXRQr2_Chr06g0240401</name>
</gene>
<organism evidence="1 2">
    <name type="scientific">Helianthus annuus</name>
    <name type="common">Common sunflower</name>
    <dbReference type="NCBI Taxonomy" id="4232"/>
    <lineage>
        <taxon>Eukaryota</taxon>
        <taxon>Viridiplantae</taxon>
        <taxon>Streptophyta</taxon>
        <taxon>Embryophyta</taxon>
        <taxon>Tracheophyta</taxon>
        <taxon>Spermatophyta</taxon>
        <taxon>Magnoliopsida</taxon>
        <taxon>eudicotyledons</taxon>
        <taxon>Gunneridae</taxon>
        <taxon>Pentapetalae</taxon>
        <taxon>asterids</taxon>
        <taxon>campanulids</taxon>
        <taxon>Asterales</taxon>
        <taxon>Asteraceae</taxon>
        <taxon>Asteroideae</taxon>
        <taxon>Heliantheae alliance</taxon>
        <taxon>Heliantheae</taxon>
        <taxon>Helianthus</taxon>
    </lineage>
</organism>
<dbReference type="Proteomes" id="UP000215914">
    <property type="component" value="Unassembled WGS sequence"/>
</dbReference>
<proteinExistence type="predicted"/>
<sequence>MLSFEIRAPTGNLVESSSKQSISSVPTFDVAFLVAINNMMV</sequence>
<protein>
    <submittedName>
        <fullName evidence="1">Uncharacterized protein</fullName>
    </submittedName>
</protein>
<dbReference type="EMBL" id="MNCJ02000321">
    <property type="protein sequence ID" value="KAF5800765.1"/>
    <property type="molecule type" value="Genomic_DNA"/>
</dbReference>
<evidence type="ECO:0000313" key="2">
    <source>
        <dbReference type="Proteomes" id="UP000215914"/>
    </source>
</evidence>
<name>A0A9K3NIC0_HELAN</name>
<reference evidence="1" key="2">
    <citation type="submission" date="2020-06" db="EMBL/GenBank/DDBJ databases">
        <title>Helianthus annuus Genome sequencing and assembly Release 2.</title>
        <authorList>
            <person name="Gouzy J."/>
            <person name="Langlade N."/>
            <person name="Munos S."/>
        </authorList>
    </citation>
    <scope>NUCLEOTIDE SEQUENCE</scope>
    <source>
        <tissue evidence="1">Leaves</tissue>
    </source>
</reference>
<evidence type="ECO:0000313" key="1">
    <source>
        <dbReference type="EMBL" id="KAF5800765.1"/>
    </source>
</evidence>
<dbReference type="Gramene" id="mRNA:HanXRQr2_Chr06g0240401">
    <property type="protein sequence ID" value="mRNA:HanXRQr2_Chr06g0240401"/>
    <property type="gene ID" value="HanXRQr2_Chr06g0240401"/>
</dbReference>
<comment type="caution">
    <text evidence="1">The sequence shown here is derived from an EMBL/GenBank/DDBJ whole genome shotgun (WGS) entry which is preliminary data.</text>
</comment>
<accession>A0A9K3NIC0</accession>
<reference evidence="1" key="1">
    <citation type="journal article" date="2017" name="Nature">
        <title>The sunflower genome provides insights into oil metabolism, flowering and Asterid evolution.</title>
        <authorList>
            <person name="Badouin H."/>
            <person name="Gouzy J."/>
            <person name="Grassa C.J."/>
            <person name="Murat F."/>
            <person name="Staton S.E."/>
            <person name="Cottret L."/>
            <person name="Lelandais-Briere C."/>
            <person name="Owens G.L."/>
            <person name="Carrere S."/>
            <person name="Mayjonade B."/>
            <person name="Legrand L."/>
            <person name="Gill N."/>
            <person name="Kane N.C."/>
            <person name="Bowers J.E."/>
            <person name="Hubner S."/>
            <person name="Bellec A."/>
            <person name="Berard A."/>
            <person name="Berges H."/>
            <person name="Blanchet N."/>
            <person name="Boniface M.C."/>
            <person name="Brunel D."/>
            <person name="Catrice O."/>
            <person name="Chaidir N."/>
            <person name="Claudel C."/>
            <person name="Donnadieu C."/>
            <person name="Faraut T."/>
            <person name="Fievet G."/>
            <person name="Helmstetter N."/>
            <person name="King M."/>
            <person name="Knapp S.J."/>
            <person name="Lai Z."/>
            <person name="Le Paslier M.C."/>
            <person name="Lippi Y."/>
            <person name="Lorenzon L."/>
            <person name="Mandel J.R."/>
            <person name="Marage G."/>
            <person name="Marchand G."/>
            <person name="Marquand E."/>
            <person name="Bret-Mestries E."/>
            <person name="Morien E."/>
            <person name="Nambeesan S."/>
            <person name="Nguyen T."/>
            <person name="Pegot-Espagnet P."/>
            <person name="Pouilly N."/>
            <person name="Raftis F."/>
            <person name="Sallet E."/>
            <person name="Schiex T."/>
            <person name="Thomas J."/>
            <person name="Vandecasteele C."/>
            <person name="Vares D."/>
            <person name="Vear F."/>
            <person name="Vautrin S."/>
            <person name="Crespi M."/>
            <person name="Mangin B."/>
            <person name="Burke J.M."/>
            <person name="Salse J."/>
            <person name="Munos S."/>
            <person name="Vincourt P."/>
            <person name="Rieseberg L.H."/>
            <person name="Langlade N.B."/>
        </authorList>
    </citation>
    <scope>NUCLEOTIDE SEQUENCE</scope>
    <source>
        <tissue evidence="1">Leaves</tissue>
    </source>
</reference>